<dbReference type="SUPFAM" id="SSF52540">
    <property type="entry name" value="P-loop containing nucleoside triphosphate hydrolases"/>
    <property type="match status" value="1"/>
</dbReference>
<accession>A0A1M6GNM4</accession>
<keyword evidence="6 7" id="KW-0315">Glutamine amidotransferase</keyword>
<keyword evidence="2 7" id="KW-0436">Ligase</keyword>
<keyword evidence="11" id="KW-1185">Reference proteome</keyword>
<dbReference type="PANTHER" id="PTHR43873">
    <property type="entry name" value="COBYRINATE A,C-DIAMIDE SYNTHASE"/>
    <property type="match status" value="1"/>
</dbReference>
<dbReference type="Proteomes" id="UP000184080">
    <property type="component" value="Unassembled WGS sequence"/>
</dbReference>
<dbReference type="InterPro" id="IPR029062">
    <property type="entry name" value="Class_I_gatase-like"/>
</dbReference>
<keyword evidence="7" id="KW-0169">Cobalamin biosynthesis</keyword>
<comment type="similarity">
    <text evidence="7">Belongs to the CobB/CbiA family.</text>
</comment>
<dbReference type="GO" id="GO:0005524">
    <property type="term" value="F:ATP binding"/>
    <property type="evidence" value="ECO:0007669"/>
    <property type="project" value="UniProtKB-UniRule"/>
</dbReference>
<dbReference type="HAMAP" id="MF_00027">
    <property type="entry name" value="CobB_CbiA"/>
    <property type="match status" value="1"/>
</dbReference>
<dbReference type="STRING" id="1121298.SAMN05444401_2183"/>
<dbReference type="CDD" id="cd03130">
    <property type="entry name" value="GATase1_CobB"/>
    <property type="match status" value="1"/>
</dbReference>
<dbReference type="EC" id="6.3.5.11" evidence="7"/>
<dbReference type="InterPro" id="IPR004484">
    <property type="entry name" value="CbiA/CobB_synth"/>
</dbReference>
<dbReference type="PANTHER" id="PTHR43873:SF1">
    <property type="entry name" value="COBYRINATE A,C-DIAMIDE SYNTHASE"/>
    <property type="match status" value="1"/>
</dbReference>
<comment type="miscellaneous">
    <text evidence="7">The a and c carboxylates of cobyrinate are activated for nucleophilic attack via formation of a phosphorylated intermediate by ATP. CbiA catalyzes first the amidation of the c-carboxylate, and then that of the a-carboxylate.</text>
</comment>
<evidence type="ECO:0000313" key="10">
    <source>
        <dbReference type="EMBL" id="SHJ11575.1"/>
    </source>
</evidence>
<evidence type="ECO:0000256" key="4">
    <source>
        <dbReference type="ARBA" id="ARBA00022840"/>
    </source>
</evidence>
<feature type="domain" description="CobB/CobQ-like glutamine amidotransferase" evidence="9">
    <location>
        <begin position="300"/>
        <end position="486"/>
    </location>
</feature>
<reference evidence="10 11" key="1">
    <citation type="submission" date="2016-11" db="EMBL/GenBank/DDBJ databases">
        <authorList>
            <person name="Jaros S."/>
            <person name="Januszkiewicz K."/>
            <person name="Wedrychowicz H."/>
        </authorList>
    </citation>
    <scope>NUCLEOTIDE SEQUENCE [LARGE SCALE GENOMIC DNA]</scope>
    <source>
        <strain evidence="10 11">DSM 21864</strain>
    </source>
</reference>
<dbReference type="InterPro" id="IPR011698">
    <property type="entry name" value="GATase_3"/>
</dbReference>
<evidence type="ECO:0000256" key="5">
    <source>
        <dbReference type="ARBA" id="ARBA00022842"/>
    </source>
</evidence>
<comment type="function">
    <text evidence="7">Catalyzes the ATP-dependent amidation of the two carboxylate groups at positions a and c of cobyrinate, using either L-glutamine or ammonia as the nitrogen source.</text>
</comment>
<dbReference type="InterPro" id="IPR002586">
    <property type="entry name" value="CobQ/CobB/MinD/ParA_Nub-bd_dom"/>
</dbReference>
<evidence type="ECO:0000313" key="11">
    <source>
        <dbReference type="Proteomes" id="UP000184080"/>
    </source>
</evidence>
<dbReference type="UniPathway" id="UPA00148">
    <property type="reaction ID" value="UER00231"/>
</dbReference>
<dbReference type="CDD" id="cd05388">
    <property type="entry name" value="CobB_N"/>
    <property type="match status" value="1"/>
</dbReference>
<dbReference type="SUPFAM" id="SSF52317">
    <property type="entry name" value="Class I glutamine amidotransferase-like"/>
    <property type="match status" value="1"/>
</dbReference>
<dbReference type="InterPro" id="IPR027417">
    <property type="entry name" value="P-loop_NTPase"/>
</dbReference>
<organism evidence="10 11">
    <name type="scientific">Clostridium amylolyticum</name>
    <dbReference type="NCBI Taxonomy" id="1121298"/>
    <lineage>
        <taxon>Bacteria</taxon>
        <taxon>Bacillati</taxon>
        <taxon>Bacillota</taxon>
        <taxon>Clostridia</taxon>
        <taxon>Eubacteriales</taxon>
        <taxon>Clostridiaceae</taxon>
        <taxon>Clostridium</taxon>
    </lineage>
</organism>
<comment type="pathway">
    <text evidence="7">Cofactor biosynthesis; adenosylcobalamin biosynthesis; cob(II)yrinate a,c-diamide from sirohydrochlorin (anaerobic route): step 10/10.</text>
</comment>
<evidence type="ECO:0000256" key="7">
    <source>
        <dbReference type="HAMAP-Rule" id="MF_00027"/>
    </source>
</evidence>
<evidence type="ECO:0000259" key="9">
    <source>
        <dbReference type="Pfam" id="PF07685"/>
    </source>
</evidence>
<dbReference type="Pfam" id="PF07685">
    <property type="entry name" value="GATase_3"/>
    <property type="match status" value="1"/>
</dbReference>
<evidence type="ECO:0000256" key="1">
    <source>
        <dbReference type="ARBA" id="ARBA00001946"/>
    </source>
</evidence>
<evidence type="ECO:0000259" key="8">
    <source>
        <dbReference type="Pfam" id="PF01656"/>
    </source>
</evidence>
<evidence type="ECO:0000256" key="6">
    <source>
        <dbReference type="ARBA" id="ARBA00022962"/>
    </source>
</evidence>
<feature type="site" description="Increases nucleophilicity of active site Cys" evidence="7">
    <location>
        <position position="481"/>
    </location>
</feature>
<evidence type="ECO:0000256" key="3">
    <source>
        <dbReference type="ARBA" id="ARBA00022741"/>
    </source>
</evidence>
<feature type="domain" description="CobQ/CobB/MinD/ParA nucleotide binding" evidence="8">
    <location>
        <begin position="5"/>
        <end position="183"/>
    </location>
</feature>
<name>A0A1M6GNM4_9CLOT</name>
<dbReference type="EMBL" id="FQZO01000003">
    <property type="protein sequence ID" value="SHJ11575.1"/>
    <property type="molecule type" value="Genomic_DNA"/>
</dbReference>
<dbReference type="AlphaFoldDB" id="A0A1M6GNM4"/>
<sequence>MMKSLIIASNSSGGGKTTVTLGIMKALIKRGFEVQGYKVGPDYIDTAFHSHITGKAARNLDVFLMEENGVKTSYYSGKGDYGVIEGVMGLYDGKGIDTYGSTAHVAKLLKVPIILVLSPKAQVATLCAEIKGLMEYENADIKGIILNNINEGYYTLLKYAIEENCGVKVLGYVPMDERLNIGSRHLGLVQSSEIEDIDEKIEICSCLLEKYVNMDNLLKLFKEEISSEKELYSKLLFNGEVSTKSSTTCHNIYLKTLSNEERQINEYQHGTNEDKLLKIGREGCKSVDNLSQHFSKHKIRIAVAKDKVFNFYYTENIELLQELGQVIYFSPLEDKELPGNIDFLYIGGGYPEVFVDKLSSNVTMLNSIKEALDAGLRCYAECGGLMYLTEYIEGRKVVGFFKGQAEMTKSLQNFGYAEITVNKENNILPMGLKIRCHEFHKSKINTQEETIYKLTKTSYLGEEKSWTCGYCKKNTVAAYAHIHFFSNLDFLKYIIGI</sequence>
<proteinExistence type="inferred from homology"/>
<feature type="active site" description="Nucleophile" evidence="7">
    <location>
        <position position="382"/>
    </location>
</feature>
<comment type="domain">
    <text evidence="7">Comprises of two domains. The C-terminal domain contains the binding site for glutamine and catalyzes the hydrolysis of this substrate to glutamate and ammonia. The N-terminal domain is anticipated to bind ATP and cobyrinate and catalyzes the ultimate synthesis of the diamide product. The ammonia produced via the glutaminase domain is probably translocated to the adjacent domain via a molecular tunnel, where it reacts with an activated intermediate.</text>
</comment>
<protein>
    <recommendedName>
        <fullName evidence="7">Cobyrinate a,c-diamide synthase</fullName>
        <ecNumber evidence="7">6.3.5.11</ecNumber>
    </recommendedName>
    <alternativeName>
        <fullName evidence="7">Cobyrinic acid a,c-diamide synthetase</fullName>
    </alternativeName>
</protein>
<keyword evidence="4 7" id="KW-0067">ATP-binding</keyword>
<dbReference type="NCBIfam" id="NF002204">
    <property type="entry name" value="PRK01077.1"/>
    <property type="match status" value="1"/>
</dbReference>
<dbReference type="GO" id="GO:0042242">
    <property type="term" value="F:cobyrinic acid a,c-diamide synthase activity"/>
    <property type="evidence" value="ECO:0007669"/>
    <property type="project" value="UniProtKB-UniRule"/>
</dbReference>
<dbReference type="Gene3D" id="3.40.50.300">
    <property type="entry name" value="P-loop containing nucleotide triphosphate hydrolases"/>
    <property type="match status" value="1"/>
</dbReference>
<comment type="cofactor">
    <cofactor evidence="1 7">
        <name>Mg(2+)</name>
        <dbReference type="ChEBI" id="CHEBI:18420"/>
    </cofactor>
</comment>
<dbReference type="GO" id="GO:0009236">
    <property type="term" value="P:cobalamin biosynthetic process"/>
    <property type="evidence" value="ECO:0007669"/>
    <property type="project" value="UniProtKB-UniRule"/>
</dbReference>
<evidence type="ECO:0000256" key="2">
    <source>
        <dbReference type="ARBA" id="ARBA00022598"/>
    </source>
</evidence>
<gene>
    <name evidence="7" type="primary">cbiA</name>
    <name evidence="10" type="ORF">SAMN05444401_2183</name>
</gene>
<keyword evidence="5 7" id="KW-0460">Magnesium</keyword>
<keyword evidence="3 7" id="KW-0547">Nucleotide-binding</keyword>
<dbReference type="Gene3D" id="3.40.50.880">
    <property type="match status" value="1"/>
</dbReference>
<dbReference type="PROSITE" id="PS51274">
    <property type="entry name" value="GATASE_COBBQ"/>
    <property type="match status" value="1"/>
</dbReference>
<dbReference type="Pfam" id="PF01656">
    <property type="entry name" value="CbiA"/>
    <property type="match status" value="1"/>
</dbReference>
<comment type="catalytic activity">
    <reaction evidence="7">
        <text>cob(II)yrinate + 2 L-glutamine + 2 ATP + 2 H2O = cob(II)yrinate a,c diamide + 2 L-glutamate + 2 ADP + 2 phosphate + 2 H(+)</text>
        <dbReference type="Rhea" id="RHEA:26289"/>
        <dbReference type="ChEBI" id="CHEBI:15377"/>
        <dbReference type="ChEBI" id="CHEBI:15378"/>
        <dbReference type="ChEBI" id="CHEBI:29985"/>
        <dbReference type="ChEBI" id="CHEBI:30616"/>
        <dbReference type="ChEBI" id="CHEBI:43474"/>
        <dbReference type="ChEBI" id="CHEBI:58359"/>
        <dbReference type="ChEBI" id="CHEBI:58537"/>
        <dbReference type="ChEBI" id="CHEBI:58894"/>
        <dbReference type="ChEBI" id="CHEBI:456216"/>
        <dbReference type="EC" id="6.3.5.11"/>
    </reaction>
</comment>